<feature type="region of interest" description="Disordered" evidence="1">
    <location>
        <begin position="678"/>
        <end position="734"/>
    </location>
</feature>
<dbReference type="CDD" id="cd05162">
    <property type="entry name" value="PWWP"/>
    <property type="match status" value="1"/>
</dbReference>
<evidence type="ECO:0000256" key="1">
    <source>
        <dbReference type="SAM" id="MobiDB-lite"/>
    </source>
</evidence>
<protein>
    <recommendedName>
        <fullName evidence="2">PWWP domain-containing protein</fullName>
    </recommendedName>
</protein>
<evidence type="ECO:0000313" key="4">
    <source>
        <dbReference type="Proteomes" id="UP001187192"/>
    </source>
</evidence>
<sequence length="812" mass="89201">MGSTDSGATEFSVGSIVWVRRRNGSWWPGKIVGPEELSVSHLTSPRSGTPVKLLGREDASVDWYNLEKSKRVKAFRCGEFDDCIERAESAQGMPIKKREKYARREDAILHALELEKQQLKKQGKLGIASDSANSKSSGAVKKGLVTPSESFGNDNLKLGNSKPNQFYKKLDVSPKNEILGSPLSSQKSKGGNQLSGEEDHSEVIPRMRGLQDFGLRIAPSKTKLSPPISSNGSGKPLVDNSVQVLSSGALKMGNTSQVNGKNSLDKRKRLNEGLSEECLVKRRDKRRPLVQVLKSSAKLEVPHSMQPDSATVSTSISGVEPLGVICRAKRSRCVYIPAESSESLDYKALSQSQSDIEMSDSQIGASLHPNSIEENISGSTEDESDTSETDSSESESDSSETEDMDEEMAVFSDAAVPTEPEVSSMGRYEAQEHGNMGGEEPDEPMLSGDMSHFYGHYPSSANEAVSKWQLKGKRNIRNLTKRSADATDWKGYVYGAYPEEKDFRTELTGLDNGYSSSRAAFKGRNSLGRSIIDWDDPSWEDRSSLRGYCDIKRERFDPVYDSRYQFGGRSRSMLMDVDLKVQASYQKEPVPIVSLMSKLNGKAIIGHPIQIEALEDGSCSHLLPTIDDFGDEPIENDGSTALPQAWRTARRTANFRVPRPHLSSALDGEEAAYDFPFLDRESKPPSKKSNVGNFGHKPVLVRKNTLHNSGPPSDRKYKKVPKKVSSSSSQKTRTLSSIAIEHNFNNKPTTHDSSSSQVDGLIKPESVPPTTVACIPVKLVFSRLLEKINRPPSKAAASNGVLLYSDVDRNPS</sequence>
<dbReference type="EMBL" id="BTGU01000018">
    <property type="protein sequence ID" value="GMN44207.1"/>
    <property type="molecule type" value="Genomic_DNA"/>
</dbReference>
<dbReference type="Pfam" id="PF00855">
    <property type="entry name" value="PWWP"/>
    <property type="match status" value="1"/>
</dbReference>
<comment type="caution">
    <text evidence="3">The sequence shown here is derived from an EMBL/GenBank/DDBJ whole genome shotgun (WGS) entry which is preliminary data.</text>
</comment>
<proteinExistence type="predicted"/>
<feature type="compositionally biased region" description="Polar residues" evidence="1">
    <location>
        <begin position="367"/>
        <end position="378"/>
    </location>
</feature>
<feature type="compositionally biased region" description="Acidic residues" evidence="1">
    <location>
        <begin position="380"/>
        <end position="408"/>
    </location>
</feature>
<dbReference type="AlphaFoldDB" id="A0AA88A0W9"/>
<evidence type="ECO:0000259" key="2">
    <source>
        <dbReference type="PROSITE" id="PS50812"/>
    </source>
</evidence>
<dbReference type="InterPro" id="IPR044679">
    <property type="entry name" value="PWWP2-like"/>
</dbReference>
<dbReference type="PROSITE" id="PS50812">
    <property type="entry name" value="PWWP"/>
    <property type="match status" value="1"/>
</dbReference>
<feature type="region of interest" description="Disordered" evidence="1">
    <location>
        <begin position="125"/>
        <end position="204"/>
    </location>
</feature>
<name>A0AA88A0W9_FICCA</name>
<evidence type="ECO:0000313" key="3">
    <source>
        <dbReference type="EMBL" id="GMN44207.1"/>
    </source>
</evidence>
<reference evidence="3" key="1">
    <citation type="submission" date="2023-07" db="EMBL/GenBank/DDBJ databases">
        <title>draft genome sequence of fig (Ficus carica).</title>
        <authorList>
            <person name="Takahashi T."/>
            <person name="Nishimura K."/>
        </authorList>
    </citation>
    <scope>NUCLEOTIDE SEQUENCE</scope>
</reference>
<organism evidence="3 4">
    <name type="scientific">Ficus carica</name>
    <name type="common">Common fig</name>
    <dbReference type="NCBI Taxonomy" id="3494"/>
    <lineage>
        <taxon>Eukaryota</taxon>
        <taxon>Viridiplantae</taxon>
        <taxon>Streptophyta</taxon>
        <taxon>Embryophyta</taxon>
        <taxon>Tracheophyta</taxon>
        <taxon>Spermatophyta</taxon>
        <taxon>Magnoliopsida</taxon>
        <taxon>eudicotyledons</taxon>
        <taxon>Gunneridae</taxon>
        <taxon>Pentapetalae</taxon>
        <taxon>rosids</taxon>
        <taxon>fabids</taxon>
        <taxon>Rosales</taxon>
        <taxon>Moraceae</taxon>
        <taxon>Ficeae</taxon>
        <taxon>Ficus</taxon>
    </lineage>
</organism>
<gene>
    <name evidence="3" type="ORF">TIFTF001_013394</name>
</gene>
<dbReference type="PANTHER" id="PTHR33697:SF2">
    <property type="entry name" value="T17B22.17 PROTEIN"/>
    <property type="match status" value="1"/>
</dbReference>
<feature type="region of interest" description="Disordered" evidence="1">
    <location>
        <begin position="367"/>
        <end position="452"/>
    </location>
</feature>
<dbReference type="PANTHER" id="PTHR33697">
    <property type="entry name" value="T17B22.17 PROTEIN-RELATED"/>
    <property type="match status" value="1"/>
</dbReference>
<accession>A0AA88A0W9</accession>
<dbReference type="SUPFAM" id="SSF63748">
    <property type="entry name" value="Tudor/PWWP/MBT"/>
    <property type="match status" value="1"/>
</dbReference>
<dbReference type="Gene3D" id="2.30.30.140">
    <property type="match status" value="1"/>
</dbReference>
<feature type="compositionally biased region" description="Low complexity" evidence="1">
    <location>
        <begin position="723"/>
        <end position="734"/>
    </location>
</feature>
<feature type="compositionally biased region" description="Polar residues" evidence="1">
    <location>
        <begin position="182"/>
        <end position="195"/>
    </location>
</feature>
<dbReference type="Proteomes" id="UP001187192">
    <property type="component" value="Unassembled WGS sequence"/>
</dbReference>
<dbReference type="InterPro" id="IPR000313">
    <property type="entry name" value="PWWP_dom"/>
</dbReference>
<keyword evidence="4" id="KW-1185">Reference proteome</keyword>
<feature type="domain" description="PWWP" evidence="2">
    <location>
        <begin position="13"/>
        <end position="68"/>
    </location>
</feature>